<evidence type="ECO:0000256" key="5">
    <source>
        <dbReference type="SAM" id="SignalP"/>
    </source>
</evidence>
<feature type="chain" id="PRO_5027092927" evidence="5">
    <location>
        <begin position="21"/>
        <end position="260"/>
    </location>
</feature>
<dbReference type="SUPFAM" id="SSF53850">
    <property type="entry name" value="Periplasmic binding protein-like II"/>
    <property type="match status" value="1"/>
</dbReference>
<comment type="subcellular location">
    <subcellularLocation>
        <location evidence="1">Cell envelope</location>
    </subcellularLocation>
</comment>
<evidence type="ECO:0000313" key="8">
    <source>
        <dbReference type="Proteomes" id="UP000477651"/>
    </source>
</evidence>
<dbReference type="Pfam" id="PF00497">
    <property type="entry name" value="SBP_bac_3"/>
    <property type="match status" value="1"/>
</dbReference>
<dbReference type="Gene3D" id="3.40.190.10">
    <property type="entry name" value="Periplasmic binding protein-like II"/>
    <property type="match status" value="2"/>
</dbReference>
<comment type="similarity">
    <text evidence="2 4">Belongs to the bacterial solute-binding protein 3 family.</text>
</comment>
<protein>
    <submittedName>
        <fullName evidence="7">Transporter substrate-binding domain-containing protein</fullName>
    </submittedName>
</protein>
<organism evidence="7 8">
    <name type="scientific">Pelistega ratti</name>
    <dbReference type="NCBI Taxonomy" id="2652177"/>
    <lineage>
        <taxon>Bacteria</taxon>
        <taxon>Pseudomonadati</taxon>
        <taxon>Pseudomonadota</taxon>
        <taxon>Betaproteobacteria</taxon>
        <taxon>Burkholderiales</taxon>
        <taxon>Alcaligenaceae</taxon>
        <taxon>Pelistega</taxon>
    </lineage>
</organism>
<dbReference type="InterPro" id="IPR001638">
    <property type="entry name" value="Solute-binding_3/MltF_N"/>
</dbReference>
<dbReference type="SMART" id="SM00062">
    <property type="entry name" value="PBPb"/>
    <property type="match status" value="1"/>
</dbReference>
<dbReference type="AlphaFoldDB" id="A0A6L9Y6L0"/>
<dbReference type="PROSITE" id="PS01039">
    <property type="entry name" value="SBP_BACTERIAL_3"/>
    <property type="match status" value="1"/>
</dbReference>
<dbReference type="RefSeq" id="WP_163764199.1">
    <property type="nucleotide sequence ID" value="NZ_JAAGYR010000006.1"/>
</dbReference>
<dbReference type="InterPro" id="IPR018313">
    <property type="entry name" value="SBP_3_CS"/>
</dbReference>
<dbReference type="PANTHER" id="PTHR35936">
    <property type="entry name" value="MEMBRANE-BOUND LYTIC MUREIN TRANSGLYCOSYLASE F"/>
    <property type="match status" value="1"/>
</dbReference>
<gene>
    <name evidence="7" type="ORF">F9B74_04290</name>
</gene>
<accession>A0A6L9Y6L0</accession>
<proteinExistence type="inferred from homology"/>
<keyword evidence="8" id="KW-1185">Reference proteome</keyword>
<evidence type="ECO:0000256" key="4">
    <source>
        <dbReference type="RuleBase" id="RU003744"/>
    </source>
</evidence>
<evidence type="ECO:0000256" key="1">
    <source>
        <dbReference type="ARBA" id="ARBA00004196"/>
    </source>
</evidence>
<name>A0A6L9Y6L0_9BURK</name>
<sequence length="260" mass="28655">MRSLFITLGLVMGFTSMAFANQESREIKIGTESAYAPFEYKNEKGELVGFDIDVGNAICEKLNAKCIWVEQPFESLLPGLQARKFDIVHASLTHNAAREKVINFSESVYAIPTQLLAKKGSGLEPTVESLKGKRVGALQGSAQEAYAKQVWGKKGVKIVSYTEQDQTFIDLGAGRIDAAILEKPNGYAGLLSKPEGQDYEYVGEPLVHPLLANKIGLGFRKQDKQLKAEVDEAILALRKEGVIAQLAEKYFQKDELDLLD</sequence>
<evidence type="ECO:0000256" key="2">
    <source>
        <dbReference type="ARBA" id="ARBA00010333"/>
    </source>
</evidence>
<feature type="signal peptide" evidence="5">
    <location>
        <begin position="1"/>
        <end position="20"/>
    </location>
</feature>
<dbReference type="PANTHER" id="PTHR35936:SF13">
    <property type="entry name" value="HISTIDINE-BINDING PERIPLASMIC PROTEIN"/>
    <property type="match status" value="1"/>
</dbReference>
<dbReference type="GO" id="GO:0030313">
    <property type="term" value="C:cell envelope"/>
    <property type="evidence" value="ECO:0007669"/>
    <property type="project" value="UniProtKB-SubCell"/>
</dbReference>
<comment type="caution">
    <text evidence="7">The sequence shown here is derived from an EMBL/GenBank/DDBJ whole genome shotgun (WGS) entry which is preliminary data.</text>
</comment>
<dbReference type="Proteomes" id="UP000477651">
    <property type="component" value="Unassembled WGS sequence"/>
</dbReference>
<keyword evidence="3 5" id="KW-0732">Signal</keyword>
<evidence type="ECO:0000256" key="3">
    <source>
        <dbReference type="ARBA" id="ARBA00022729"/>
    </source>
</evidence>
<reference evidence="7 8" key="1">
    <citation type="submission" date="2020-02" db="EMBL/GenBank/DDBJ databases">
        <title>Pelistega sp. NLN82 were isolated from wild rodents of the Hainan Island.</title>
        <authorList>
            <person name="Niu N."/>
            <person name="Zhou J."/>
        </authorList>
    </citation>
    <scope>NUCLEOTIDE SEQUENCE [LARGE SCALE GENOMIC DNA]</scope>
    <source>
        <strain evidence="7 8">NLN82</strain>
    </source>
</reference>
<feature type="domain" description="Solute-binding protein family 3/N-terminal" evidence="6">
    <location>
        <begin position="26"/>
        <end position="254"/>
    </location>
</feature>
<dbReference type="EMBL" id="JAAGYR010000006">
    <property type="protein sequence ID" value="NEN75547.1"/>
    <property type="molecule type" value="Genomic_DNA"/>
</dbReference>
<evidence type="ECO:0000259" key="6">
    <source>
        <dbReference type="SMART" id="SM00062"/>
    </source>
</evidence>
<evidence type="ECO:0000313" key="7">
    <source>
        <dbReference type="EMBL" id="NEN75547.1"/>
    </source>
</evidence>